<accession>A0A8S1LUA4</accession>
<dbReference type="OMA" id="NQNIHAS"/>
<keyword evidence="1" id="KW-1133">Transmembrane helix</keyword>
<name>A0A8S1LUA4_PARPR</name>
<proteinExistence type="predicted"/>
<feature type="transmembrane region" description="Helical" evidence="1">
    <location>
        <begin position="124"/>
        <end position="142"/>
    </location>
</feature>
<keyword evidence="3" id="KW-1185">Reference proteome</keyword>
<keyword evidence="1" id="KW-0812">Transmembrane</keyword>
<evidence type="ECO:0000313" key="2">
    <source>
        <dbReference type="EMBL" id="CAD8066164.1"/>
    </source>
</evidence>
<sequence>MKQEEHKWNEKLWKPIIRPQRYSYQLSGLGSESFMVQGIIVKRFDFTIKNNRNLILQCSLFEPIKLMDKPHPCIIYLHGNSGSRIESHSIIDYVIPSYISVCGIDLSGIQLLQQIRIWIIIRRIYILGLLGILRCLVSVQLFERRKSIHVIDQK</sequence>
<comment type="caution">
    <text evidence="2">The sequence shown here is derived from an EMBL/GenBank/DDBJ whole genome shotgun (WGS) entry which is preliminary data.</text>
</comment>
<dbReference type="EMBL" id="CAJJDM010000037">
    <property type="protein sequence ID" value="CAD8066164.1"/>
    <property type="molecule type" value="Genomic_DNA"/>
</dbReference>
<reference evidence="2" key="1">
    <citation type="submission" date="2021-01" db="EMBL/GenBank/DDBJ databases">
        <authorList>
            <consortium name="Genoscope - CEA"/>
            <person name="William W."/>
        </authorList>
    </citation>
    <scope>NUCLEOTIDE SEQUENCE</scope>
</reference>
<keyword evidence="1" id="KW-0472">Membrane</keyword>
<gene>
    <name evidence="2" type="ORF">PPRIM_AZ9-3.1.T0380301</name>
</gene>
<organism evidence="2 3">
    <name type="scientific">Paramecium primaurelia</name>
    <dbReference type="NCBI Taxonomy" id="5886"/>
    <lineage>
        <taxon>Eukaryota</taxon>
        <taxon>Sar</taxon>
        <taxon>Alveolata</taxon>
        <taxon>Ciliophora</taxon>
        <taxon>Intramacronucleata</taxon>
        <taxon>Oligohymenophorea</taxon>
        <taxon>Peniculida</taxon>
        <taxon>Parameciidae</taxon>
        <taxon>Paramecium</taxon>
    </lineage>
</organism>
<evidence type="ECO:0000313" key="3">
    <source>
        <dbReference type="Proteomes" id="UP000688137"/>
    </source>
</evidence>
<dbReference type="InterPro" id="IPR052920">
    <property type="entry name" value="DNA-binding_regulatory"/>
</dbReference>
<protein>
    <submittedName>
        <fullName evidence="2">Uncharacterized protein</fullName>
    </submittedName>
</protein>
<evidence type="ECO:0000256" key="1">
    <source>
        <dbReference type="SAM" id="Phobius"/>
    </source>
</evidence>
<dbReference type="PANTHER" id="PTHR43358:SF4">
    <property type="entry name" value="ALPHA_BETA HYDROLASE FOLD-1 DOMAIN-CONTAINING PROTEIN"/>
    <property type="match status" value="1"/>
</dbReference>
<dbReference type="PANTHER" id="PTHR43358">
    <property type="entry name" value="ALPHA/BETA-HYDROLASE"/>
    <property type="match status" value="1"/>
</dbReference>
<dbReference type="Proteomes" id="UP000688137">
    <property type="component" value="Unassembled WGS sequence"/>
</dbReference>
<dbReference type="AlphaFoldDB" id="A0A8S1LUA4"/>